<dbReference type="PANTHER" id="PTHR42973">
    <property type="entry name" value="BINDING OXIDOREDUCTASE, PUTATIVE (AFU_ORTHOLOGUE AFUA_1G17690)-RELATED"/>
    <property type="match status" value="1"/>
</dbReference>
<gene>
    <name evidence="8" type="ORF">HYALB_00010889</name>
</gene>
<dbReference type="Pfam" id="PF01565">
    <property type="entry name" value="FAD_binding_4"/>
    <property type="match status" value="1"/>
</dbReference>
<dbReference type="GO" id="GO:0071949">
    <property type="term" value="F:FAD binding"/>
    <property type="evidence" value="ECO:0007669"/>
    <property type="project" value="InterPro"/>
</dbReference>
<dbReference type="SUPFAM" id="SSF56176">
    <property type="entry name" value="FAD-binding/transporter-associated domain-like"/>
    <property type="match status" value="1"/>
</dbReference>
<evidence type="ECO:0000259" key="7">
    <source>
        <dbReference type="PROSITE" id="PS51387"/>
    </source>
</evidence>
<feature type="chain" id="PRO_5040218324" description="FAD-binding PCMH-type domain-containing protein" evidence="6">
    <location>
        <begin position="22"/>
        <end position="206"/>
    </location>
</feature>
<dbReference type="Gene3D" id="3.30.465.10">
    <property type="match status" value="1"/>
</dbReference>
<protein>
    <recommendedName>
        <fullName evidence="7">FAD-binding PCMH-type domain-containing protein</fullName>
    </recommendedName>
</protein>
<evidence type="ECO:0000256" key="5">
    <source>
        <dbReference type="ARBA" id="ARBA00023002"/>
    </source>
</evidence>
<feature type="signal peptide" evidence="6">
    <location>
        <begin position="1"/>
        <end position="21"/>
    </location>
</feature>
<evidence type="ECO:0000313" key="9">
    <source>
        <dbReference type="Proteomes" id="UP000701801"/>
    </source>
</evidence>
<dbReference type="AlphaFoldDB" id="A0A9N9Q7B9"/>
<evidence type="ECO:0000313" key="8">
    <source>
        <dbReference type="EMBL" id="CAG8977804.1"/>
    </source>
</evidence>
<dbReference type="PROSITE" id="PS51387">
    <property type="entry name" value="FAD_PCMH"/>
    <property type="match status" value="1"/>
</dbReference>
<keyword evidence="4" id="KW-0274">FAD</keyword>
<dbReference type="Proteomes" id="UP000701801">
    <property type="component" value="Unassembled WGS sequence"/>
</dbReference>
<dbReference type="OrthoDB" id="415825at2759"/>
<keyword evidence="6" id="KW-0732">Signal</keyword>
<comment type="cofactor">
    <cofactor evidence="1">
        <name>FAD</name>
        <dbReference type="ChEBI" id="CHEBI:57692"/>
    </cofactor>
</comment>
<dbReference type="InterPro" id="IPR050416">
    <property type="entry name" value="FAD-linked_Oxidoreductase"/>
</dbReference>
<dbReference type="GO" id="GO:0016491">
    <property type="term" value="F:oxidoreductase activity"/>
    <property type="evidence" value="ECO:0007669"/>
    <property type="project" value="UniProtKB-KW"/>
</dbReference>
<accession>A0A9N9Q7B9</accession>
<keyword evidence="3" id="KW-0285">Flavoprotein</keyword>
<evidence type="ECO:0000256" key="6">
    <source>
        <dbReference type="SAM" id="SignalP"/>
    </source>
</evidence>
<sequence length="206" mass="22180">MYLVFWSFFALICVVLDFVQAIPSCDDACLFDTILRPRLSTNASIVHSSSAAPRWSEFNPPQTGTVVNVATEHDVLLTVQYCIAADIPFFAQSGGVGWANTFSLGKTGTTINLRGLNEVTFNEKRTEVTVQEGTIIEEFINAAYQNHARVATGNCNCVGVMGAALGAGVRRLMGLYGLTIDNLISMNIVAADGKAKVVTPENDPDL</sequence>
<dbReference type="InterPro" id="IPR036318">
    <property type="entry name" value="FAD-bd_PCMH-like_sf"/>
</dbReference>
<name>A0A9N9Q7B9_9HELO</name>
<evidence type="ECO:0000256" key="1">
    <source>
        <dbReference type="ARBA" id="ARBA00001974"/>
    </source>
</evidence>
<dbReference type="InterPro" id="IPR016166">
    <property type="entry name" value="FAD-bd_PCMH"/>
</dbReference>
<dbReference type="PANTHER" id="PTHR42973:SF9">
    <property type="entry name" value="FAD-BINDING PCMH-TYPE DOMAIN-CONTAINING PROTEIN-RELATED"/>
    <property type="match status" value="1"/>
</dbReference>
<proteinExistence type="inferred from homology"/>
<keyword evidence="9" id="KW-1185">Reference proteome</keyword>
<dbReference type="InterPro" id="IPR016169">
    <property type="entry name" value="FAD-bd_PCMH_sub2"/>
</dbReference>
<evidence type="ECO:0000256" key="4">
    <source>
        <dbReference type="ARBA" id="ARBA00022827"/>
    </source>
</evidence>
<feature type="domain" description="FAD-binding PCMH-type" evidence="7">
    <location>
        <begin position="59"/>
        <end position="206"/>
    </location>
</feature>
<comment type="similarity">
    <text evidence="2">Belongs to the oxygen-dependent FAD-linked oxidoreductase family.</text>
</comment>
<organism evidence="8 9">
    <name type="scientific">Hymenoscyphus albidus</name>
    <dbReference type="NCBI Taxonomy" id="595503"/>
    <lineage>
        <taxon>Eukaryota</taxon>
        <taxon>Fungi</taxon>
        <taxon>Dikarya</taxon>
        <taxon>Ascomycota</taxon>
        <taxon>Pezizomycotina</taxon>
        <taxon>Leotiomycetes</taxon>
        <taxon>Helotiales</taxon>
        <taxon>Helotiaceae</taxon>
        <taxon>Hymenoscyphus</taxon>
    </lineage>
</organism>
<keyword evidence="5" id="KW-0560">Oxidoreductase</keyword>
<reference evidence="8" key="1">
    <citation type="submission" date="2021-07" db="EMBL/GenBank/DDBJ databases">
        <authorList>
            <person name="Durling M."/>
        </authorList>
    </citation>
    <scope>NUCLEOTIDE SEQUENCE</scope>
</reference>
<comment type="caution">
    <text evidence="8">The sequence shown here is derived from an EMBL/GenBank/DDBJ whole genome shotgun (WGS) entry which is preliminary data.</text>
</comment>
<evidence type="ECO:0000256" key="2">
    <source>
        <dbReference type="ARBA" id="ARBA00005466"/>
    </source>
</evidence>
<dbReference type="InterPro" id="IPR006094">
    <property type="entry name" value="Oxid_FAD_bind_N"/>
</dbReference>
<evidence type="ECO:0000256" key="3">
    <source>
        <dbReference type="ARBA" id="ARBA00022630"/>
    </source>
</evidence>
<dbReference type="EMBL" id="CAJVRM010000235">
    <property type="protein sequence ID" value="CAG8977804.1"/>
    <property type="molecule type" value="Genomic_DNA"/>
</dbReference>